<name>A0A420XHQ6_9PAST</name>
<evidence type="ECO:0000256" key="1">
    <source>
        <dbReference type="SAM" id="Phobius"/>
    </source>
</evidence>
<feature type="transmembrane region" description="Helical" evidence="1">
    <location>
        <begin position="129"/>
        <end position="150"/>
    </location>
</feature>
<evidence type="ECO:0000313" key="3">
    <source>
        <dbReference type="Proteomes" id="UP000280099"/>
    </source>
</evidence>
<protein>
    <submittedName>
        <fullName evidence="2">Uncharacterized protein</fullName>
    </submittedName>
</protein>
<gene>
    <name evidence="2" type="ORF">DES31_1039</name>
</gene>
<feature type="transmembrane region" description="Helical" evidence="1">
    <location>
        <begin position="224"/>
        <end position="245"/>
    </location>
</feature>
<dbReference type="EMBL" id="RBJC01000005">
    <property type="protein sequence ID" value="RKR72872.1"/>
    <property type="molecule type" value="Genomic_DNA"/>
</dbReference>
<proteinExistence type="predicted"/>
<accession>A0A420XHQ6</accession>
<sequence length="271" mass="31360">MLYDYQTPSKLEIITFAILPVTLMLFIEMLLNHIASPMNSIFISPYLLTFFVTTIIMFIVLLKGQICAGQYGRLIYILPFVMVFALGNFLYSIGFTPKHIPMIISMLASLFIPFLYWKVPEDQRLYRTMLYLGLAIAFIGVLQYLIIYWIELPSLFNGIRANNFAQLMLGVLLAGWYLIIAKSRLEGFLKLLVLVALIFLVFNYIWVAFVLYQQLQVMPEMQLSPYFVFFAVQFIILIMLAWLLLGKSIKNPIAWTTATFLAMLYPFTNII</sequence>
<reference evidence="2 3" key="1">
    <citation type="submission" date="2018-10" db="EMBL/GenBank/DDBJ databases">
        <title>Genomic Encyclopedia of Type Strains, Phase IV (KMG-IV): sequencing the most valuable type-strain genomes for metagenomic binning, comparative biology and taxonomic classification.</title>
        <authorList>
            <person name="Goeker M."/>
        </authorList>
    </citation>
    <scope>NUCLEOTIDE SEQUENCE [LARGE SCALE GENOMIC DNA]</scope>
    <source>
        <strain evidence="2 3">DSM 23800</strain>
    </source>
</reference>
<feature type="transmembrane region" description="Helical" evidence="1">
    <location>
        <begin position="41"/>
        <end position="62"/>
    </location>
</feature>
<evidence type="ECO:0000313" key="2">
    <source>
        <dbReference type="EMBL" id="RKR72872.1"/>
    </source>
</evidence>
<keyword evidence="1" id="KW-0472">Membrane</keyword>
<feature type="transmembrane region" description="Helical" evidence="1">
    <location>
        <begin position="74"/>
        <end position="93"/>
    </location>
</feature>
<feature type="transmembrane region" description="Helical" evidence="1">
    <location>
        <begin position="252"/>
        <end position="268"/>
    </location>
</feature>
<feature type="transmembrane region" description="Helical" evidence="1">
    <location>
        <begin position="162"/>
        <end position="179"/>
    </location>
</feature>
<organism evidence="2 3">
    <name type="scientific">Otariodibacter oris</name>
    <dbReference type="NCBI Taxonomy" id="1032623"/>
    <lineage>
        <taxon>Bacteria</taxon>
        <taxon>Pseudomonadati</taxon>
        <taxon>Pseudomonadota</taxon>
        <taxon>Gammaproteobacteria</taxon>
        <taxon>Pasteurellales</taxon>
        <taxon>Pasteurellaceae</taxon>
        <taxon>Otariodibacter</taxon>
    </lineage>
</organism>
<comment type="caution">
    <text evidence="2">The sequence shown here is derived from an EMBL/GenBank/DDBJ whole genome shotgun (WGS) entry which is preliminary data.</text>
</comment>
<keyword evidence="1" id="KW-0812">Transmembrane</keyword>
<dbReference type="AlphaFoldDB" id="A0A420XHQ6"/>
<feature type="transmembrane region" description="Helical" evidence="1">
    <location>
        <begin position="12"/>
        <end position="35"/>
    </location>
</feature>
<feature type="transmembrane region" description="Helical" evidence="1">
    <location>
        <begin position="191"/>
        <end position="212"/>
    </location>
</feature>
<dbReference type="OrthoDB" id="5915482at2"/>
<feature type="transmembrane region" description="Helical" evidence="1">
    <location>
        <begin position="99"/>
        <end position="117"/>
    </location>
</feature>
<keyword evidence="3" id="KW-1185">Reference proteome</keyword>
<dbReference type="Proteomes" id="UP000280099">
    <property type="component" value="Unassembled WGS sequence"/>
</dbReference>
<dbReference type="RefSeq" id="WP_121122729.1">
    <property type="nucleotide sequence ID" value="NZ_CP016604.1"/>
</dbReference>
<keyword evidence="1" id="KW-1133">Transmembrane helix</keyword>